<organism evidence="2 3">
    <name type="scientific">Candidatus Magasanikbacteria bacterium RIFCSPHIGHO2_01_FULL_33_34</name>
    <dbReference type="NCBI Taxonomy" id="1798671"/>
    <lineage>
        <taxon>Bacteria</taxon>
        <taxon>Candidatus Magasanikiibacteriota</taxon>
    </lineage>
</organism>
<dbReference type="InterPro" id="IPR050256">
    <property type="entry name" value="Glycosyltransferase_2"/>
</dbReference>
<dbReference type="Pfam" id="PF00535">
    <property type="entry name" value="Glycos_transf_2"/>
    <property type="match status" value="1"/>
</dbReference>
<dbReference type="CDD" id="cd04179">
    <property type="entry name" value="DPM_DPG-synthase_like"/>
    <property type="match status" value="1"/>
</dbReference>
<gene>
    <name evidence="2" type="ORF">A2725_01145</name>
</gene>
<dbReference type="SUPFAM" id="SSF53448">
    <property type="entry name" value="Nucleotide-diphospho-sugar transferases"/>
    <property type="match status" value="1"/>
</dbReference>
<evidence type="ECO:0000313" key="2">
    <source>
        <dbReference type="EMBL" id="OGH59417.1"/>
    </source>
</evidence>
<accession>A0A1F6LJ24</accession>
<reference evidence="2 3" key="1">
    <citation type="journal article" date="2016" name="Nat. Commun.">
        <title>Thousands of microbial genomes shed light on interconnected biogeochemical processes in an aquifer system.</title>
        <authorList>
            <person name="Anantharaman K."/>
            <person name="Brown C.T."/>
            <person name="Hug L.A."/>
            <person name="Sharon I."/>
            <person name="Castelle C.J."/>
            <person name="Probst A.J."/>
            <person name="Thomas B.C."/>
            <person name="Singh A."/>
            <person name="Wilkins M.J."/>
            <person name="Karaoz U."/>
            <person name="Brodie E.L."/>
            <person name="Williams K.H."/>
            <person name="Hubbard S.S."/>
            <person name="Banfield J.F."/>
        </authorList>
    </citation>
    <scope>NUCLEOTIDE SEQUENCE [LARGE SCALE GENOMIC DNA]</scope>
</reference>
<keyword evidence="2" id="KW-0808">Transferase</keyword>
<dbReference type="GO" id="GO:0016740">
    <property type="term" value="F:transferase activity"/>
    <property type="evidence" value="ECO:0007669"/>
    <property type="project" value="UniProtKB-KW"/>
</dbReference>
<protein>
    <submittedName>
        <fullName evidence="2">Glycosyl transferase</fullName>
    </submittedName>
</protein>
<dbReference type="EMBL" id="MFPS01000007">
    <property type="protein sequence ID" value="OGH59417.1"/>
    <property type="molecule type" value="Genomic_DNA"/>
</dbReference>
<dbReference type="PANTHER" id="PTHR48090">
    <property type="entry name" value="UNDECAPRENYL-PHOSPHATE 4-DEOXY-4-FORMAMIDO-L-ARABINOSE TRANSFERASE-RELATED"/>
    <property type="match status" value="1"/>
</dbReference>
<dbReference type="AlphaFoldDB" id="A0A1F6LJ24"/>
<dbReference type="Proteomes" id="UP000177067">
    <property type="component" value="Unassembled WGS sequence"/>
</dbReference>
<feature type="domain" description="Glycosyltransferase 2-like" evidence="1">
    <location>
        <begin position="6"/>
        <end position="169"/>
    </location>
</feature>
<proteinExistence type="predicted"/>
<dbReference type="InterPro" id="IPR001173">
    <property type="entry name" value="Glyco_trans_2-like"/>
</dbReference>
<dbReference type="PANTHER" id="PTHR48090:SF7">
    <property type="entry name" value="RFBJ PROTEIN"/>
    <property type="match status" value="1"/>
</dbReference>
<comment type="caution">
    <text evidence="2">The sequence shown here is derived from an EMBL/GenBank/DDBJ whole genome shotgun (WGS) entry which is preliminary data.</text>
</comment>
<name>A0A1F6LJ24_9BACT</name>
<dbReference type="Gene3D" id="3.90.550.10">
    <property type="entry name" value="Spore Coat Polysaccharide Biosynthesis Protein SpsA, Chain A"/>
    <property type="match status" value="1"/>
</dbReference>
<evidence type="ECO:0000313" key="3">
    <source>
        <dbReference type="Proteomes" id="UP000177067"/>
    </source>
</evidence>
<evidence type="ECO:0000259" key="1">
    <source>
        <dbReference type="Pfam" id="PF00535"/>
    </source>
</evidence>
<sequence>MFSKVSIVIPVYNEEKTVEKILKRVKEADVLGLEKEIVCVNDCSRDNSKKVLEELALKYSLSVYSQEQNMGKGAAIRRGFKEAKGEIIIIQDADLEYNPDEYKVLLKPILEDGMDVVYGSRFLQPGSHKVLKFWHTMGNKFLTLLSNMFTNLILTDMETCYKVFKKEILNNFELRENRFGFEPEFTAKLAKVKGIKIFEVPISYDHRTYEEGKKINWKDGVRAIYCIIKYRFTN</sequence>
<dbReference type="InterPro" id="IPR029044">
    <property type="entry name" value="Nucleotide-diphossugar_trans"/>
</dbReference>